<feature type="transmembrane region" description="Helical" evidence="7">
    <location>
        <begin position="174"/>
        <end position="193"/>
    </location>
</feature>
<reference evidence="9 10" key="1">
    <citation type="submission" date="2019-08" db="EMBL/GenBank/DDBJ databases">
        <title>Tsukamurella conjunctivitidis sp. nov., Tsukamurella assacharolytica sp. nov. and Tsukamurella sputae sp. nov. isolated from patients with conjunctivitis, bacteraemia (lymphoma) and respiratory infection (sputum) in Hong Kong.</title>
        <authorList>
            <person name="Fok K.M.N."/>
            <person name="Fong J.Y.H."/>
        </authorList>
    </citation>
    <scope>NUCLEOTIDE SEQUENCE [LARGE SCALE GENOMIC DNA]</scope>
    <source>
        <strain evidence="9 10">HKU70</strain>
    </source>
</reference>
<dbReference type="InterPro" id="IPR050445">
    <property type="entry name" value="Bact_polysacc_biosynth/exp"/>
</dbReference>
<keyword evidence="5 7" id="KW-1133">Transmembrane helix</keyword>
<keyword evidence="4 7" id="KW-0812">Transmembrane</keyword>
<comment type="similarity">
    <text evidence="2">Belongs to the CpsC/CapA family.</text>
</comment>
<dbReference type="Pfam" id="PF02706">
    <property type="entry name" value="Wzz"/>
    <property type="match status" value="1"/>
</dbReference>
<name>A0A5C5RTC1_9ACTN</name>
<keyword evidence="10" id="KW-1185">Reference proteome</keyword>
<dbReference type="PANTHER" id="PTHR32309:SF31">
    <property type="entry name" value="CAPSULAR EXOPOLYSACCHARIDE FAMILY"/>
    <property type="match status" value="1"/>
</dbReference>
<evidence type="ECO:0000256" key="2">
    <source>
        <dbReference type="ARBA" id="ARBA00006683"/>
    </source>
</evidence>
<dbReference type="Proteomes" id="UP000319792">
    <property type="component" value="Unassembled WGS sequence"/>
</dbReference>
<feature type="domain" description="Polysaccharide chain length determinant N-terminal" evidence="8">
    <location>
        <begin position="5"/>
        <end position="84"/>
    </location>
</feature>
<comment type="subcellular location">
    <subcellularLocation>
        <location evidence="1">Cell membrane</location>
        <topology evidence="1">Multi-pass membrane protein</topology>
    </subcellularLocation>
</comment>
<protein>
    <recommendedName>
        <fullName evidence="8">Polysaccharide chain length determinant N-terminal domain-containing protein</fullName>
    </recommendedName>
</protein>
<dbReference type="InterPro" id="IPR003856">
    <property type="entry name" value="LPS_length_determ_N"/>
</dbReference>
<organism evidence="9 10">
    <name type="scientific">Tsukamurella sputi</name>
    <dbReference type="NCBI Taxonomy" id="2591848"/>
    <lineage>
        <taxon>Bacteria</taxon>
        <taxon>Bacillati</taxon>
        <taxon>Actinomycetota</taxon>
        <taxon>Actinomycetes</taxon>
        <taxon>Mycobacteriales</taxon>
        <taxon>Tsukamurellaceae</taxon>
        <taxon>Tsukamurella</taxon>
    </lineage>
</organism>
<dbReference type="EMBL" id="VIGV01000001">
    <property type="protein sequence ID" value="TWS25808.1"/>
    <property type="molecule type" value="Genomic_DNA"/>
</dbReference>
<evidence type="ECO:0000313" key="9">
    <source>
        <dbReference type="EMBL" id="TWS25808.1"/>
    </source>
</evidence>
<evidence type="ECO:0000313" key="10">
    <source>
        <dbReference type="Proteomes" id="UP000319792"/>
    </source>
</evidence>
<evidence type="ECO:0000256" key="3">
    <source>
        <dbReference type="ARBA" id="ARBA00022475"/>
    </source>
</evidence>
<accession>A0A5C5RTC1</accession>
<dbReference type="PANTHER" id="PTHR32309">
    <property type="entry name" value="TYROSINE-PROTEIN KINASE"/>
    <property type="match status" value="1"/>
</dbReference>
<gene>
    <name evidence="9" type="ORF">FK268_00605</name>
</gene>
<comment type="caution">
    <text evidence="9">The sequence shown here is derived from an EMBL/GenBank/DDBJ whole genome shotgun (WGS) entry which is preliminary data.</text>
</comment>
<proteinExistence type="inferred from homology"/>
<sequence>MDMMINLVRRRIVLILLCAVIGAAVAAALALTGEQSYRATARLFVATSAQDVATASQGDLAAKSRVRTYAALATSEDVLRQAAKRVTTGTTASDLGSAVVVSNPPDTVLLDISATAGDPAVAAAKAQALADQMVATATLVEKPIRSGPPSIGLVLLQPAASGVTTVPKFDPVTFGLYAGGGLLGGLVLALLIPERFRLPRRKRR</sequence>
<evidence type="ECO:0000259" key="8">
    <source>
        <dbReference type="Pfam" id="PF02706"/>
    </source>
</evidence>
<evidence type="ECO:0000256" key="1">
    <source>
        <dbReference type="ARBA" id="ARBA00004651"/>
    </source>
</evidence>
<dbReference type="GO" id="GO:0005886">
    <property type="term" value="C:plasma membrane"/>
    <property type="evidence" value="ECO:0007669"/>
    <property type="project" value="UniProtKB-SubCell"/>
</dbReference>
<keyword evidence="6 7" id="KW-0472">Membrane</keyword>
<evidence type="ECO:0000256" key="4">
    <source>
        <dbReference type="ARBA" id="ARBA00022692"/>
    </source>
</evidence>
<dbReference type="AlphaFoldDB" id="A0A5C5RTC1"/>
<evidence type="ECO:0000256" key="7">
    <source>
        <dbReference type="SAM" id="Phobius"/>
    </source>
</evidence>
<evidence type="ECO:0000256" key="6">
    <source>
        <dbReference type="ARBA" id="ARBA00023136"/>
    </source>
</evidence>
<evidence type="ECO:0000256" key="5">
    <source>
        <dbReference type="ARBA" id="ARBA00022989"/>
    </source>
</evidence>
<keyword evidence="3" id="KW-1003">Cell membrane</keyword>